<accession>A0ABT2CBY2</accession>
<dbReference type="EMBL" id="JANUGQ010000002">
    <property type="protein sequence ID" value="MCS0634830.1"/>
    <property type="molecule type" value="Genomic_DNA"/>
</dbReference>
<comment type="caution">
    <text evidence="2">The sequence shown here is derived from an EMBL/GenBank/DDBJ whole genome shotgun (WGS) entry which is preliminary data.</text>
</comment>
<evidence type="ECO:0000313" key="2">
    <source>
        <dbReference type="EMBL" id="MCS0634830.1"/>
    </source>
</evidence>
<name>A0ABT2CBY2_9ACTN</name>
<dbReference type="RefSeq" id="WP_258785465.1">
    <property type="nucleotide sequence ID" value="NZ_JANUGQ010000002.1"/>
</dbReference>
<dbReference type="InterPro" id="IPR025847">
    <property type="entry name" value="MEDS_domain"/>
</dbReference>
<proteinExistence type="predicted"/>
<sequence>MHTSVVYATDDAWATRVSACVRRGIERDERLLYFAHRTPPETVFATLADRGIDVAAARRRGQLSVRTAQESYLAELPFDPDTVIRQWHTATREALEAGFTGLRAMGEMDWYGAGVPGAERLLEYELRMHREAFDLLPLAAMCLYDRRLLPDRDVALLEAAHLSRIREPGERLHPPVLAVTPLADRPGLGLTGELNADSRAALAGALATLRHGSDGDEVDLTSLVHIDAAATAGLAAVALRTPARRLTVRGAPPSLLRTIDLFPELGAALEVPSR</sequence>
<reference evidence="2" key="1">
    <citation type="submission" date="2022-08" db="EMBL/GenBank/DDBJ databases">
        <authorList>
            <person name="Somphong A."/>
            <person name="Phongsopitanun W."/>
        </authorList>
    </citation>
    <scope>NUCLEOTIDE SEQUENCE</scope>
    <source>
        <strain evidence="2">LP05-1</strain>
    </source>
</reference>
<dbReference type="Pfam" id="PF14417">
    <property type="entry name" value="MEDS"/>
    <property type="match status" value="1"/>
</dbReference>
<dbReference type="Proteomes" id="UP001431313">
    <property type="component" value="Unassembled WGS sequence"/>
</dbReference>
<gene>
    <name evidence="2" type="ORF">NX801_03985</name>
</gene>
<evidence type="ECO:0000259" key="1">
    <source>
        <dbReference type="Pfam" id="PF14417"/>
    </source>
</evidence>
<keyword evidence="3" id="KW-1185">Reference proteome</keyword>
<protein>
    <submittedName>
        <fullName evidence="2">MEDS domain-containing protein</fullName>
    </submittedName>
</protein>
<evidence type="ECO:0000313" key="3">
    <source>
        <dbReference type="Proteomes" id="UP001431313"/>
    </source>
</evidence>
<feature type="domain" description="MEDS" evidence="1">
    <location>
        <begin position="2"/>
        <end position="161"/>
    </location>
</feature>
<organism evidence="2 3">
    <name type="scientific">Streptomyces pyxinae</name>
    <dbReference type="NCBI Taxonomy" id="2970734"/>
    <lineage>
        <taxon>Bacteria</taxon>
        <taxon>Bacillati</taxon>
        <taxon>Actinomycetota</taxon>
        <taxon>Actinomycetes</taxon>
        <taxon>Kitasatosporales</taxon>
        <taxon>Streptomycetaceae</taxon>
        <taxon>Streptomyces</taxon>
    </lineage>
</organism>